<proteinExistence type="predicted"/>
<dbReference type="AlphaFoldDB" id="A0A8S1JWP8"/>
<accession>A0A8S1JWP8</accession>
<evidence type="ECO:0000256" key="4">
    <source>
        <dbReference type="PROSITE-ProRule" id="PRU00175"/>
    </source>
</evidence>
<organism evidence="6 7">
    <name type="scientific">Paramecium primaurelia</name>
    <dbReference type="NCBI Taxonomy" id="5886"/>
    <lineage>
        <taxon>Eukaryota</taxon>
        <taxon>Sar</taxon>
        <taxon>Alveolata</taxon>
        <taxon>Ciliophora</taxon>
        <taxon>Intramacronucleata</taxon>
        <taxon>Oligohymenophorea</taxon>
        <taxon>Peniculida</taxon>
        <taxon>Parameciidae</taxon>
        <taxon>Paramecium</taxon>
    </lineage>
</organism>
<dbReference type="Proteomes" id="UP000688137">
    <property type="component" value="Unassembled WGS sequence"/>
</dbReference>
<name>A0A8S1JWP8_PARPR</name>
<dbReference type="EMBL" id="CAJJDM010000008">
    <property type="protein sequence ID" value="CAD8047142.1"/>
    <property type="molecule type" value="Genomic_DNA"/>
</dbReference>
<evidence type="ECO:0000256" key="3">
    <source>
        <dbReference type="ARBA" id="ARBA00022833"/>
    </source>
</evidence>
<evidence type="ECO:0000313" key="6">
    <source>
        <dbReference type="EMBL" id="CAD8047142.1"/>
    </source>
</evidence>
<dbReference type="GO" id="GO:0008270">
    <property type="term" value="F:zinc ion binding"/>
    <property type="evidence" value="ECO:0007669"/>
    <property type="project" value="UniProtKB-KW"/>
</dbReference>
<reference evidence="6" key="1">
    <citation type="submission" date="2021-01" db="EMBL/GenBank/DDBJ databases">
        <authorList>
            <consortium name="Genoscope - CEA"/>
            <person name="William W."/>
        </authorList>
    </citation>
    <scope>NUCLEOTIDE SEQUENCE</scope>
</reference>
<dbReference type="PROSITE" id="PS50089">
    <property type="entry name" value="ZF_RING_2"/>
    <property type="match status" value="1"/>
</dbReference>
<evidence type="ECO:0000313" key="7">
    <source>
        <dbReference type="Proteomes" id="UP000688137"/>
    </source>
</evidence>
<dbReference type="InterPro" id="IPR017907">
    <property type="entry name" value="Znf_RING_CS"/>
</dbReference>
<gene>
    <name evidence="6" type="ORF">PPRIM_AZ9-3.1.T0110280</name>
</gene>
<comment type="caution">
    <text evidence="6">The sequence shown here is derived from an EMBL/GenBank/DDBJ whole genome shotgun (WGS) entry which is preliminary data.</text>
</comment>
<keyword evidence="7" id="KW-1185">Reference proteome</keyword>
<evidence type="ECO:0000256" key="2">
    <source>
        <dbReference type="ARBA" id="ARBA00022771"/>
    </source>
</evidence>
<keyword evidence="2 4" id="KW-0863">Zinc-finger</keyword>
<evidence type="ECO:0000256" key="1">
    <source>
        <dbReference type="ARBA" id="ARBA00022723"/>
    </source>
</evidence>
<protein>
    <recommendedName>
        <fullName evidence="5">RING-type domain-containing protein</fullName>
    </recommendedName>
</protein>
<dbReference type="PROSITE" id="PS00518">
    <property type="entry name" value="ZF_RING_1"/>
    <property type="match status" value="1"/>
</dbReference>
<sequence>MNQIICEKCQIVPEKFVCLDCEHTFCLSCLAKLFKQHESQIECVTCFDITILDDETINALIEVKLQSIQPPVIIPYTTSKKQNNQKDQIYIKGHPFIEKLNVSIEKCFDNIRVIQFDRQKIREISNKIKQDLESEFKSLHLYLDDKFEAFMNEISRFETLNFTNLQQQEDGFQIDIKEMQIMKDEIKSLLQQQSGIQNDIEQFKIILKEIDEITIKTNQQYQSHLKQLQDEIYKLPLQWTDFSNAYKQFFNTFNTGKLAQIIQHKNNIDDIENELEKESSRLFKQTQFITANRLEKIHQSLANQISNTNVKPIKVSHKSHLSLCSPPRNSFLQDEHQIQRKSSRVELVSRLQSTAETRVNSMNRRKQTNIIPNLNLGGISFIK</sequence>
<keyword evidence="1" id="KW-0479">Metal-binding</keyword>
<keyword evidence="3" id="KW-0862">Zinc</keyword>
<feature type="domain" description="RING-type" evidence="5">
    <location>
        <begin position="6"/>
        <end position="46"/>
    </location>
</feature>
<evidence type="ECO:0000259" key="5">
    <source>
        <dbReference type="PROSITE" id="PS50089"/>
    </source>
</evidence>
<dbReference type="OMA" id="HESQIEC"/>
<dbReference type="InterPro" id="IPR001841">
    <property type="entry name" value="Znf_RING"/>
</dbReference>